<dbReference type="PANTHER" id="PTHR46004:SF3">
    <property type="entry name" value="CYCLIC AMP RESPONSE ELEMENT-BINDING PROTEIN A"/>
    <property type="match status" value="1"/>
</dbReference>
<dbReference type="GO" id="GO:0035497">
    <property type="term" value="F:cAMP response element binding"/>
    <property type="evidence" value="ECO:0007669"/>
    <property type="project" value="TreeGrafter"/>
</dbReference>
<evidence type="ECO:0000313" key="7">
    <source>
        <dbReference type="Proteomes" id="UP001152795"/>
    </source>
</evidence>
<keyword evidence="3" id="KW-0238">DNA-binding</keyword>
<name>A0A7D9EDL6_PARCT</name>
<evidence type="ECO:0000313" key="6">
    <source>
        <dbReference type="EMBL" id="CAB4005647.1"/>
    </source>
</evidence>
<dbReference type="SMART" id="SM00338">
    <property type="entry name" value="BRLZ"/>
    <property type="match status" value="1"/>
</dbReference>
<comment type="subcellular location">
    <subcellularLocation>
        <location evidence="1">Nucleus</location>
    </subcellularLocation>
</comment>
<dbReference type="Gene3D" id="1.20.5.170">
    <property type="match status" value="1"/>
</dbReference>
<protein>
    <submittedName>
        <fullName evidence="6">Cyclic AMP-responsive element-binding 3 1</fullName>
    </submittedName>
</protein>
<dbReference type="InterPro" id="IPR046347">
    <property type="entry name" value="bZIP_sf"/>
</dbReference>
<keyword evidence="7" id="KW-1185">Reference proteome</keyword>
<keyword evidence="4" id="KW-0804">Transcription</keyword>
<evidence type="ECO:0000256" key="3">
    <source>
        <dbReference type="ARBA" id="ARBA00023125"/>
    </source>
</evidence>
<sequence>MDYYHDNNDKSEISNNLKEMIHNKVVSNINIKSFFSDQLTEDHLTPLSKAEEYALKKVRRKLKNKISAQESRKRKKYHLENLEKRVHLLGSENESLKKKLEKQNQSLRSLTFQLSKLKSIGAREKSISYQNQGTQTGTCLKCYLQKQPEKEVSGDFKVQSGKNGRIAVQSDFMENYRTPCSIRSEYTDFNSILHSRSLRDRA</sequence>
<evidence type="ECO:0000256" key="4">
    <source>
        <dbReference type="ARBA" id="ARBA00023163"/>
    </source>
</evidence>
<evidence type="ECO:0000256" key="2">
    <source>
        <dbReference type="ARBA" id="ARBA00023015"/>
    </source>
</evidence>
<accession>A0A7D9EDL6</accession>
<reference evidence="6" key="1">
    <citation type="submission" date="2020-04" db="EMBL/GenBank/DDBJ databases">
        <authorList>
            <person name="Alioto T."/>
            <person name="Alioto T."/>
            <person name="Gomez Garrido J."/>
        </authorList>
    </citation>
    <scope>NUCLEOTIDE SEQUENCE</scope>
    <source>
        <strain evidence="6">A484AB</strain>
    </source>
</reference>
<evidence type="ECO:0000256" key="5">
    <source>
        <dbReference type="ARBA" id="ARBA00023242"/>
    </source>
</evidence>
<dbReference type="OrthoDB" id="674948at2759"/>
<dbReference type="InterPro" id="IPR004827">
    <property type="entry name" value="bZIP"/>
</dbReference>
<dbReference type="EMBL" id="CACRXK020005259">
    <property type="protein sequence ID" value="CAB4005647.1"/>
    <property type="molecule type" value="Genomic_DNA"/>
</dbReference>
<dbReference type="Pfam" id="PF00170">
    <property type="entry name" value="bZIP_1"/>
    <property type="match status" value="1"/>
</dbReference>
<gene>
    <name evidence="6" type="ORF">PACLA_8A053755</name>
</gene>
<proteinExistence type="predicted"/>
<keyword evidence="2" id="KW-0805">Transcription regulation</keyword>
<evidence type="ECO:0000256" key="1">
    <source>
        <dbReference type="ARBA" id="ARBA00004123"/>
    </source>
</evidence>
<dbReference type="PROSITE" id="PS50217">
    <property type="entry name" value="BZIP"/>
    <property type="match status" value="1"/>
</dbReference>
<dbReference type="AlphaFoldDB" id="A0A7D9EDL6"/>
<dbReference type="GO" id="GO:0005634">
    <property type="term" value="C:nucleus"/>
    <property type="evidence" value="ECO:0007669"/>
    <property type="project" value="UniProtKB-SubCell"/>
</dbReference>
<dbReference type="SUPFAM" id="SSF57959">
    <property type="entry name" value="Leucine zipper domain"/>
    <property type="match status" value="1"/>
</dbReference>
<dbReference type="Proteomes" id="UP001152795">
    <property type="component" value="Unassembled WGS sequence"/>
</dbReference>
<dbReference type="PROSITE" id="PS00036">
    <property type="entry name" value="BZIP_BASIC"/>
    <property type="match status" value="1"/>
</dbReference>
<dbReference type="PANTHER" id="PTHR46004">
    <property type="entry name" value="CYCLIC AMP RESPONSE ELEMENT-BINDING PROTEIN A"/>
    <property type="match status" value="1"/>
</dbReference>
<organism evidence="6 7">
    <name type="scientific">Paramuricea clavata</name>
    <name type="common">Red gorgonian</name>
    <name type="synonym">Violescent sea-whip</name>
    <dbReference type="NCBI Taxonomy" id="317549"/>
    <lineage>
        <taxon>Eukaryota</taxon>
        <taxon>Metazoa</taxon>
        <taxon>Cnidaria</taxon>
        <taxon>Anthozoa</taxon>
        <taxon>Octocorallia</taxon>
        <taxon>Malacalcyonacea</taxon>
        <taxon>Plexauridae</taxon>
        <taxon>Paramuricea</taxon>
    </lineage>
</organism>
<comment type="caution">
    <text evidence="6">The sequence shown here is derived from an EMBL/GenBank/DDBJ whole genome shotgun (WGS) entry which is preliminary data.</text>
</comment>
<dbReference type="GO" id="GO:0000981">
    <property type="term" value="F:DNA-binding transcription factor activity, RNA polymerase II-specific"/>
    <property type="evidence" value="ECO:0007669"/>
    <property type="project" value="TreeGrafter"/>
</dbReference>
<keyword evidence="5" id="KW-0539">Nucleus</keyword>